<dbReference type="SUPFAM" id="SSF52540">
    <property type="entry name" value="P-loop containing nucleoside triphosphate hydrolases"/>
    <property type="match status" value="2"/>
</dbReference>
<dbReference type="RefSeq" id="WP_052649607.1">
    <property type="nucleotide sequence ID" value="NZ_CCXS01000001.1"/>
</dbReference>
<dbReference type="PROSITE" id="PS51192">
    <property type="entry name" value="HELICASE_ATP_BIND_1"/>
    <property type="match status" value="1"/>
</dbReference>
<dbReference type="InterPro" id="IPR013663">
    <property type="entry name" value="Helicase_SWF/SNF/SWI_bac"/>
</dbReference>
<dbReference type="STRING" id="1499687.BN1080_00145"/>
<feature type="domain" description="Helicase C-terminal" evidence="5">
    <location>
        <begin position="886"/>
        <end position="1043"/>
    </location>
</feature>
<dbReference type="GO" id="GO:0008270">
    <property type="term" value="F:zinc ion binding"/>
    <property type="evidence" value="ECO:0007669"/>
    <property type="project" value="UniProtKB-KW"/>
</dbReference>
<keyword evidence="7" id="KW-1185">Reference proteome</keyword>
<dbReference type="InterPro" id="IPR007527">
    <property type="entry name" value="Znf_SWIM"/>
</dbReference>
<dbReference type="PANTHER" id="PTHR10799">
    <property type="entry name" value="SNF2/RAD54 HELICASE FAMILY"/>
    <property type="match status" value="1"/>
</dbReference>
<dbReference type="InterPro" id="IPR027417">
    <property type="entry name" value="P-loop_NTPase"/>
</dbReference>
<sequence length="1054" mass="119264">MKFALSEQMIKELCGIAAYKKGKAYYEANKVLLHAAPKEEAAIRATVKAGEDFTVLIRHGEGSQLMAECSCPPLGFIKTHCQHIAAALLAAKAVQAADSPLSDQMLSLFSSPAGRPAGKQLHFDTRQTVAVEFICFPFLLENSEYGMGLRLEAGISERHPVSNILAFLKNIERKEPAEIASDFTYNPERHNFNRETDAVLQLLIKSARIPSLRMDQESMLLVSVSDWQQLLPLLQQAPHASIQQGNQFYKGLRLADRLPVRFEVEEGPSGSYILEAKGLNGVSVLSAYGYAFADGELVPLPEESCKQLVELKNLLELAGEPRLTIPASQMEHFMKTAIPGLLKLGHVKMDDGVAISLGEVPLRAKLFLDRVSNRLLAGLEFHYGQLVINPCEEEEAGLQHYPGLRRHIAEEQRILQMMHDSLFNQTDGGFYIHNEEAEYDFLYHWIPKFEEVVEVYATTSVKMRLHTGYIGPKIKMDFGERTDWLEFRFDLQGIPEKEIQKLLKALEHKRKYYRIPNGQLLSLETPDFIAFNDFMNELELTAQQLDEQEFRIPLLQAMKMLDVVEDGQVIEPGENFARLLKNLNQPLEHAAEIPESLESTMRDYQKAGYRWLKLLAKYQFGGILADDMGLGKTLQSIAYIVSVLPEIRAHKRPVLVVSPASLIYNWLNEMKKFAPQLNVRIIDGPKAKRKARLESSGEVDVFITSYPSLRSDAAFYSGKIFHSLFLDEAQAFKNPLTKTARSLKSIQADYKFALTGTPIENSIDELWSIFHVVFPELLPGRRAFSELRRDDIAKRVRPFILRRLKKEVLTELPEKIETMQYSDLQKEQKKIYAAYLAELKHDALKHLAKGSLKKNKIRILAGLTRLRQICCHPALFVEGYTGSSAKFEQLLEILEESRLSGRRVLIFSQFTQMLGLIGRQLARQGQPYFYLDGQTPAAERVALCDRFNEGEGDLFLISLKAGGTGLNLTGADTVILYDLWWNPAVEQQATDRAHRMGQQNTVQVIRMVAKGTIEDKINELQEKKKSLIDEVIQPGSEALTALTEEDIREILMIE</sequence>
<dbReference type="Gene3D" id="3.40.50.10810">
    <property type="entry name" value="Tandem AAA-ATPase domain"/>
    <property type="match status" value="1"/>
</dbReference>
<dbReference type="Pfam" id="PF00271">
    <property type="entry name" value="Helicase_C"/>
    <property type="match status" value="1"/>
</dbReference>
<dbReference type="InterPro" id="IPR014001">
    <property type="entry name" value="Helicase_ATP-bd"/>
</dbReference>
<reference evidence="6 7" key="1">
    <citation type="submission" date="2014-09" db="EMBL/GenBank/DDBJ databases">
        <authorList>
            <person name="Urmite Genomes Urmite Genomes"/>
        </authorList>
    </citation>
    <scope>NUCLEOTIDE SEQUENCE [LARGE SCALE GENOMIC DNA]</scope>
    <source>
        <strain evidence="6 7">ES2</strain>
    </source>
</reference>
<keyword evidence="2" id="KW-0863">Zinc-finger</keyword>
<dbReference type="PROSITE" id="PS50966">
    <property type="entry name" value="ZF_SWIM"/>
    <property type="match status" value="1"/>
</dbReference>
<dbReference type="Gene3D" id="3.40.50.300">
    <property type="entry name" value="P-loop containing nucleotide triphosphate hydrolases"/>
    <property type="match status" value="1"/>
</dbReference>
<evidence type="ECO:0000259" key="3">
    <source>
        <dbReference type="PROSITE" id="PS50966"/>
    </source>
</evidence>
<dbReference type="InterPro" id="IPR049730">
    <property type="entry name" value="SNF2/RAD54-like_C"/>
</dbReference>
<dbReference type="GO" id="GO:0005524">
    <property type="term" value="F:ATP binding"/>
    <property type="evidence" value="ECO:0007669"/>
    <property type="project" value="InterPro"/>
</dbReference>
<name>A0A098EIX0_9BACL</name>
<dbReference type="InterPro" id="IPR000330">
    <property type="entry name" value="SNF2_N"/>
</dbReference>
<dbReference type="PROSITE" id="PS51194">
    <property type="entry name" value="HELICASE_CTER"/>
    <property type="match status" value="1"/>
</dbReference>
<feature type="domain" description="Helicase ATP-binding" evidence="4">
    <location>
        <begin position="613"/>
        <end position="776"/>
    </location>
</feature>
<proteinExistence type="predicted"/>
<evidence type="ECO:0000313" key="6">
    <source>
        <dbReference type="EMBL" id="CEG21241.1"/>
    </source>
</evidence>
<evidence type="ECO:0000256" key="2">
    <source>
        <dbReference type="PROSITE-ProRule" id="PRU00325"/>
    </source>
</evidence>
<dbReference type="Pfam" id="PF08455">
    <property type="entry name" value="SNF2_assoc"/>
    <property type="match status" value="1"/>
</dbReference>
<dbReference type="AlphaFoldDB" id="A0A098EIX0"/>
<dbReference type="InterPro" id="IPR038718">
    <property type="entry name" value="SNF2-like_sf"/>
</dbReference>
<dbReference type="GO" id="GO:0016787">
    <property type="term" value="F:hydrolase activity"/>
    <property type="evidence" value="ECO:0007669"/>
    <property type="project" value="UniProtKB-KW"/>
</dbReference>
<keyword evidence="1" id="KW-0378">Hydrolase</keyword>
<evidence type="ECO:0000259" key="4">
    <source>
        <dbReference type="PROSITE" id="PS51192"/>
    </source>
</evidence>
<accession>A0A098EIX0</accession>
<dbReference type="CDD" id="cd18793">
    <property type="entry name" value="SF2_C_SNF"/>
    <property type="match status" value="1"/>
</dbReference>
<dbReference type="SMART" id="SM00487">
    <property type="entry name" value="DEXDc"/>
    <property type="match status" value="1"/>
</dbReference>
<evidence type="ECO:0000313" key="7">
    <source>
        <dbReference type="Proteomes" id="UP000043699"/>
    </source>
</evidence>
<evidence type="ECO:0000256" key="1">
    <source>
        <dbReference type="ARBA" id="ARBA00022801"/>
    </source>
</evidence>
<dbReference type="SMART" id="SM00490">
    <property type="entry name" value="HELICc"/>
    <property type="match status" value="1"/>
</dbReference>
<feature type="domain" description="SWIM-type" evidence="3">
    <location>
        <begin position="53"/>
        <end position="92"/>
    </location>
</feature>
<protein>
    <submittedName>
        <fullName evidence="6">RNA polymerase-associated protein RapA</fullName>
    </submittedName>
</protein>
<evidence type="ECO:0000259" key="5">
    <source>
        <dbReference type="PROSITE" id="PS51194"/>
    </source>
</evidence>
<dbReference type="OrthoDB" id="9760715at2"/>
<keyword evidence="2" id="KW-0479">Metal-binding</keyword>
<dbReference type="Proteomes" id="UP000043699">
    <property type="component" value="Unassembled WGS sequence"/>
</dbReference>
<dbReference type="EMBL" id="CCXS01000001">
    <property type="protein sequence ID" value="CEG21241.1"/>
    <property type="molecule type" value="Genomic_DNA"/>
</dbReference>
<dbReference type="Pfam" id="PF00176">
    <property type="entry name" value="SNF2-rel_dom"/>
    <property type="match status" value="1"/>
</dbReference>
<organism evidence="6 7">
    <name type="scientific">Planococcus massiliensis</name>
    <dbReference type="NCBI Taxonomy" id="1499687"/>
    <lineage>
        <taxon>Bacteria</taxon>
        <taxon>Bacillati</taxon>
        <taxon>Bacillota</taxon>
        <taxon>Bacilli</taxon>
        <taxon>Bacillales</taxon>
        <taxon>Caryophanaceae</taxon>
        <taxon>Planococcus</taxon>
    </lineage>
</organism>
<keyword evidence="2" id="KW-0862">Zinc</keyword>
<gene>
    <name evidence="6" type="primary">rapA_1</name>
    <name evidence="6" type="ORF">BN1080_00145</name>
</gene>
<dbReference type="FunFam" id="3.40.50.300:FF:000533">
    <property type="entry name" value="Helicase, Snf2 family"/>
    <property type="match status" value="1"/>
</dbReference>
<dbReference type="InterPro" id="IPR001650">
    <property type="entry name" value="Helicase_C-like"/>
</dbReference>